<dbReference type="Pfam" id="PF00174">
    <property type="entry name" value="Oxidored_molyb"/>
    <property type="match status" value="1"/>
</dbReference>
<dbReference type="PANTHER" id="PTHR43032">
    <property type="entry name" value="PROTEIN-METHIONINE-SULFOXIDE REDUCTASE"/>
    <property type="match status" value="1"/>
</dbReference>
<sequence length="348" mass="38238">MTARFVNLAILLLLTLELASGFGSFLVGQPSGQWVLWLHRAGGWGLVCLLFWKWGIVVRSYRRHGLTPGTVFSALVAAVFLVSLGSGLLWATTGLPRLSVLFVGDWTGLSLHVAISLLLVPLVALHAVMRWPRPRRVDLASRRAALRYLGLLAAGLVLWRAQEAVAVAARFSGARRRFTGSREEASFQGNAHPVTNWLSDPVLRLEPAAWRLRVSGHVERELVLSYEDILALRAGSRQALLDCTGGWYTVQRWSGVPVVALLERAGVREGARCLITRSATGYSRRFPLARAGELLLATHVEGEPLSAAHGAPARLVAPGYRGYCWVKWVVELEVSREPAWLQAPLPLQ</sequence>
<dbReference type="AlphaFoldDB" id="A0AA42B9B9"/>
<dbReference type="RefSeq" id="WP_284056088.1">
    <property type="nucleotide sequence ID" value="NZ_JAMSLR010000002.1"/>
</dbReference>
<evidence type="ECO:0000256" key="1">
    <source>
        <dbReference type="SAM" id="Phobius"/>
    </source>
</evidence>
<reference evidence="3" key="1">
    <citation type="submission" date="2022-06" db="EMBL/GenBank/DDBJ databases">
        <title>CFH 74404 Thermomicrobiaceae sp.</title>
        <authorList>
            <person name="Ming H."/>
            <person name="Li W.-J."/>
            <person name="Zhao Z."/>
        </authorList>
    </citation>
    <scope>NUCLEOTIDE SEQUENCE</scope>
    <source>
        <strain evidence="3">CFH 74404</strain>
    </source>
</reference>
<dbReference type="SUPFAM" id="SSF56524">
    <property type="entry name" value="Oxidoreductase molybdopterin-binding domain"/>
    <property type="match status" value="1"/>
</dbReference>
<comment type="caution">
    <text evidence="3">The sequence shown here is derived from an EMBL/GenBank/DDBJ whole genome shotgun (WGS) entry which is preliminary data.</text>
</comment>
<feature type="transmembrane region" description="Helical" evidence="1">
    <location>
        <begin position="70"/>
        <end position="91"/>
    </location>
</feature>
<evidence type="ECO:0000313" key="4">
    <source>
        <dbReference type="Proteomes" id="UP001165306"/>
    </source>
</evidence>
<feature type="transmembrane region" description="Helical" evidence="1">
    <location>
        <begin position="144"/>
        <end position="161"/>
    </location>
</feature>
<keyword evidence="1" id="KW-0812">Transmembrane</keyword>
<keyword evidence="4" id="KW-1185">Reference proteome</keyword>
<dbReference type="InterPro" id="IPR036374">
    <property type="entry name" value="OxRdtase_Mopterin-bd_sf"/>
</dbReference>
<dbReference type="CDD" id="cd00321">
    <property type="entry name" value="SO_family_Moco"/>
    <property type="match status" value="1"/>
</dbReference>
<feature type="domain" description="Oxidoreductase molybdopterin-binding" evidence="2">
    <location>
        <begin position="203"/>
        <end position="338"/>
    </location>
</feature>
<dbReference type="EMBL" id="JAMSLR010000002">
    <property type="protein sequence ID" value="MCM8748306.1"/>
    <property type="molecule type" value="Genomic_DNA"/>
</dbReference>
<evidence type="ECO:0000259" key="2">
    <source>
        <dbReference type="Pfam" id="PF00174"/>
    </source>
</evidence>
<accession>A0AA42B9B9</accession>
<feature type="transmembrane region" description="Helical" evidence="1">
    <location>
        <begin position="111"/>
        <end position="132"/>
    </location>
</feature>
<feature type="transmembrane region" description="Helical" evidence="1">
    <location>
        <begin position="37"/>
        <end position="58"/>
    </location>
</feature>
<dbReference type="Gene3D" id="3.90.420.10">
    <property type="entry name" value="Oxidoreductase, molybdopterin-binding domain"/>
    <property type="match status" value="1"/>
</dbReference>
<organism evidence="3 4">
    <name type="scientific">Thermalbibacter longus</name>
    <dbReference type="NCBI Taxonomy" id="2951981"/>
    <lineage>
        <taxon>Bacteria</taxon>
        <taxon>Pseudomonadati</taxon>
        <taxon>Thermomicrobiota</taxon>
        <taxon>Thermomicrobia</taxon>
        <taxon>Thermomicrobiales</taxon>
        <taxon>Thermomicrobiaceae</taxon>
        <taxon>Thermalbibacter</taxon>
    </lineage>
</organism>
<keyword evidence="1" id="KW-0472">Membrane</keyword>
<name>A0AA42B9B9_9BACT</name>
<proteinExistence type="predicted"/>
<protein>
    <submittedName>
        <fullName evidence="3">Molybdopterin-dependent oxidoreductase</fullName>
    </submittedName>
</protein>
<dbReference type="Proteomes" id="UP001165306">
    <property type="component" value="Unassembled WGS sequence"/>
</dbReference>
<keyword evidence="1" id="KW-1133">Transmembrane helix</keyword>
<dbReference type="InterPro" id="IPR000572">
    <property type="entry name" value="OxRdtase_Mopterin-bd_dom"/>
</dbReference>
<gene>
    <name evidence="3" type="ORF">NET02_04045</name>
</gene>
<evidence type="ECO:0000313" key="3">
    <source>
        <dbReference type="EMBL" id="MCM8748306.1"/>
    </source>
</evidence>